<dbReference type="InterPro" id="IPR016849">
    <property type="entry name" value="Rtt109"/>
</dbReference>
<evidence type="ECO:0000256" key="7">
    <source>
        <dbReference type="ARBA" id="ARBA00023163"/>
    </source>
</evidence>
<protein>
    <recommendedName>
        <fullName evidence="2">histone acetyltransferase</fullName>
        <ecNumber evidence="2">2.3.1.48</ecNumber>
    </recommendedName>
</protein>
<dbReference type="PANTHER" id="PTHR31571">
    <property type="entry name" value="ALTERED INHERITANCE OF MITOCHONDRIA PROTEIN 6"/>
    <property type="match status" value="1"/>
</dbReference>
<feature type="region of interest" description="Disordered" evidence="10">
    <location>
        <begin position="346"/>
        <end position="375"/>
    </location>
</feature>
<evidence type="ECO:0000256" key="6">
    <source>
        <dbReference type="ARBA" id="ARBA00023015"/>
    </source>
</evidence>
<evidence type="ECO:0000256" key="8">
    <source>
        <dbReference type="ARBA" id="ARBA00023242"/>
    </source>
</evidence>
<accession>A0AAW0Z1M6</accession>
<dbReference type="GO" id="GO:0032931">
    <property type="term" value="F:histone H3K56 acetyltransferase activity"/>
    <property type="evidence" value="ECO:0007669"/>
    <property type="project" value="TreeGrafter"/>
</dbReference>
<reference evidence="11 12" key="1">
    <citation type="journal article" date="2024" name="bioRxiv">
        <title>Comparative genomics of Cryptococcus and Kwoniella reveals pathogenesis evolution and contrasting karyotype dynamics via intercentromeric recombination or chromosome fusion.</title>
        <authorList>
            <person name="Coelho M.A."/>
            <person name="David-Palma M."/>
            <person name="Shea T."/>
            <person name="Bowers K."/>
            <person name="McGinley-Smith S."/>
            <person name="Mohammad A.W."/>
            <person name="Gnirke A."/>
            <person name="Yurkov A.M."/>
            <person name="Nowrousian M."/>
            <person name="Sun S."/>
            <person name="Cuomo C.A."/>
            <person name="Heitman J."/>
        </authorList>
    </citation>
    <scope>NUCLEOTIDE SEQUENCE [LARGE SCALE GENOMIC DNA]</scope>
    <source>
        <strain evidence="11 12">CBS 13917</strain>
    </source>
</reference>
<evidence type="ECO:0000313" key="11">
    <source>
        <dbReference type="EMBL" id="KAK8861671.1"/>
    </source>
</evidence>
<dbReference type="EMBL" id="JBCAWK010000004">
    <property type="protein sequence ID" value="KAK8861671.1"/>
    <property type="molecule type" value="Genomic_DNA"/>
</dbReference>
<feature type="region of interest" description="Disordered" evidence="10">
    <location>
        <begin position="232"/>
        <end position="254"/>
    </location>
</feature>
<dbReference type="InterPro" id="IPR051236">
    <property type="entry name" value="HAT_RTT109-like"/>
</dbReference>
<feature type="compositionally biased region" description="Basic and acidic residues" evidence="10">
    <location>
        <begin position="243"/>
        <end position="254"/>
    </location>
</feature>
<dbReference type="PANTHER" id="PTHR31571:SF2">
    <property type="entry name" value="HISTONE ACETYLTRANSFERASE RTT109"/>
    <property type="match status" value="1"/>
</dbReference>
<evidence type="ECO:0000256" key="4">
    <source>
        <dbReference type="ARBA" id="ARBA00022763"/>
    </source>
</evidence>
<keyword evidence="8" id="KW-0539">Nucleus</keyword>
<dbReference type="RefSeq" id="XP_066804296.1">
    <property type="nucleotide sequence ID" value="XM_066945607.1"/>
</dbReference>
<dbReference type="GO" id="GO:0006974">
    <property type="term" value="P:DNA damage response"/>
    <property type="evidence" value="ECO:0007669"/>
    <property type="project" value="UniProtKB-KW"/>
</dbReference>
<dbReference type="Pfam" id="PF08214">
    <property type="entry name" value="HAT_KAT11"/>
    <property type="match status" value="1"/>
</dbReference>
<dbReference type="AlphaFoldDB" id="A0AAW0Z1M6"/>
<keyword evidence="3" id="KW-0808">Transferase</keyword>
<proteinExistence type="predicted"/>
<keyword evidence="4" id="KW-0227">DNA damage</keyword>
<feature type="region of interest" description="Disordered" evidence="10">
    <location>
        <begin position="285"/>
        <end position="317"/>
    </location>
</feature>
<evidence type="ECO:0000256" key="2">
    <source>
        <dbReference type="ARBA" id="ARBA00013184"/>
    </source>
</evidence>
<feature type="compositionally biased region" description="Basic and acidic residues" evidence="10">
    <location>
        <begin position="357"/>
        <end position="369"/>
    </location>
</feature>
<dbReference type="InterPro" id="IPR013178">
    <property type="entry name" value="Histone_AcTrfase_Rtt109/CBP"/>
</dbReference>
<comment type="catalytic activity">
    <reaction evidence="9">
        <text>L-lysyl-[histone] + acetyl-CoA = N(6)-acetyl-L-lysyl-[histone] + CoA + H(+)</text>
        <dbReference type="Rhea" id="RHEA:21992"/>
        <dbReference type="Rhea" id="RHEA-COMP:9845"/>
        <dbReference type="Rhea" id="RHEA-COMP:11338"/>
        <dbReference type="ChEBI" id="CHEBI:15378"/>
        <dbReference type="ChEBI" id="CHEBI:29969"/>
        <dbReference type="ChEBI" id="CHEBI:57287"/>
        <dbReference type="ChEBI" id="CHEBI:57288"/>
        <dbReference type="ChEBI" id="CHEBI:61930"/>
        <dbReference type="EC" id="2.3.1.48"/>
    </reaction>
    <physiologicalReaction direction="left-to-right" evidence="9">
        <dbReference type="Rhea" id="RHEA:21993"/>
    </physiologicalReaction>
</comment>
<comment type="subcellular location">
    <subcellularLocation>
        <location evidence="1">Nucleus</location>
    </subcellularLocation>
</comment>
<keyword evidence="5" id="KW-0007">Acetylation</keyword>
<sequence>MSTPSEPNLSLRGHLLSSLSSLPNAHRLSLTILISEPKRTSSLFPHTPHPPKCLQQEYLVVLSSDLACQSDSDSTRQSDDEANKSTLTEDMLVAVEAGSSKSTPKSAPRVLVSAISAYLYTFPNSTATATSTSQPTHNTPILYISKIDSSGYTPQPLPFTRHLIRSFLSYFVTSLPSVRVQLFARSQRQYLFANSADGPLKKVLGGAGLCKWWKGVYEDVCVEVTTRLTSKDKSTSTAIPNGDEGKVQTDSQTRDENIPLEVKYLLPGYDEVEAENMLGTGRPLPQGLEWRYEPPFGESSLSTTTASTSPSSLQSLPPSLATLIPSLPDDPKTRFLEELVMDASANAHPHTSVVEPDTSKRTDSSEDRAGAANADSIEQSTTLAMAKVKTRKTKEAAEDGSLRRAAHVTLSRVSSSEFWERMGFRQECASGDVTGFFTLERSKSGQVTQVEKEDDPALGTIRDPSLRSAAARTTKAPQIRQEITDRILTALTNIDFATLPLAKEGTEIWIRQVRSLVGGEIGPEGWEQCTASIDAKDEDVLKQMTGGGLRRKQREEVVTMLQPRKKKKAVVARAG</sequence>
<dbReference type="SMART" id="SM01250">
    <property type="entry name" value="KAT11"/>
    <property type="match status" value="1"/>
</dbReference>
<name>A0AAW0Z1M6_9TREE</name>
<dbReference type="GeneID" id="92179752"/>
<evidence type="ECO:0000256" key="1">
    <source>
        <dbReference type="ARBA" id="ARBA00004123"/>
    </source>
</evidence>
<dbReference type="GO" id="GO:0006355">
    <property type="term" value="P:regulation of DNA-templated transcription"/>
    <property type="evidence" value="ECO:0007669"/>
    <property type="project" value="InterPro"/>
</dbReference>
<dbReference type="EC" id="2.3.1.48" evidence="2"/>
<evidence type="ECO:0000256" key="9">
    <source>
        <dbReference type="ARBA" id="ARBA00048940"/>
    </source>
</evidence>
<evidence type="ECO:0000313" key="12">
    <source>
        <dbReference type="Proteomes" id="UP001388673"/>
    </source>
</evidence>
<gene>
    <name evidence="11" type="ORF">IAR55_002494</name>
</gene>
<comment type="caution">
    <text evidence="11">The sequence shown here is derived from an EMBL/GenBank/DDBJ whole genome shotgun (WGS) entry which is preliminary data.</text>
</comment>
<organism evidence="11 12">
    <name type="scientific">Kwoniella newhampshirensis</name>
    <dbReference type="NCBI Taxonomy" id="1651941"/>
    <lineage>
        <taxon>Eukaryota</taxon>
        <taxon>Fungi</taxon>
        <taxon>Dikarya</taxon>
        <taxon>Basidiomycota</taxon>
        <taxon>Agaricomycotina</taxon>
        <taxon>Tremellomycetes</taxon>
        <taxon>Tremellales</taxon>
        <taxon>Cryptococcaceae</taxon>
        <taxon>Kwoniella</taxon>
    </lineage>
</organism>
<dbReference type="PROSITE" id="PS51728">
    <property type="entry name" value="RTT109_HAT"/>
    <property type="match status" value="1"/>
</dbReference>
<keyword evidence="12" id="KW-1185">Reference proteome</keyword>
<dbReference type="GO" id="GO:0005634">
    <property type="term" value="C:nucleus"/>
    <property type="evidence" value="ECO:0007669"/>
    <property type="project" value="UniProtKB-SubCell"/>
</dbReference>
<dbReference type="KEGG" id="kne:92179752"/>
<dbReference type="Proteomes" id="UP001388673">
    <property type="component" value="Unassembled WGS sequence"/>
</dbReference>
<feature type="compositionally biased region" description="Low complexity" evidence="10">
    <location>
        <begin position="299"/>
        <end position="317"/>
    </location>
</feature>
<keyword evidence="6" id="KW-0805">Transcription regulation</keyword>
<evidence type="ECO:0000256" key="3">
    <source>
        <dbReference type="ARBA" id="ARBA00022679"/>
    </source>
</evidence>
<evidence type="ECO:0000256" key="10">
    <source>
        <dbReference type="SAM" id="MobiDB-lite"/>
    </source>
</evidence>
<keyword evidence="7" id="KW-0804">Transcription</keyword>
<evidence type="ECO:0000256" key="5">
    <source>
        <dbReference type="ARBA" id="ARBA00022990"/>
    </source>
</evidence>